<dbReference type="RefSeq" id="WP_014263702.1">
    <property type="nucleotide sequence ID" value="NC_016631.1"/>
</dbReference>
<dbReference type="KEGG" id="gma:AciX8_0465"/>
<gene>
    <name evidence="1" type="ordered locus">AciX8_0465</name>
</gene>
<protein>
    <recommendedName>
        <fullName evidence="3">DUF3052 domain-containing protein</fullName>
    </recommendedName>
</protein>
<dbReference type="EMBL" id="CP003130">
    <property type="protein sequence ID" value="AEU34818.1"/>
    <property type="molecule type" value="Genomic_DNA"/>
</dbReference>
<name>G8NNN3_GRAMM</name>
<evidence type="ECO:0000313" key="2">
    <source>
        <dbReference type="Proteomes" id="UP000007113"/>
    </source>
</evidence>
<dbReference type="eggNOG" id="ENOG5030JUQ">
    <property type="taxonomic scope" value="Bacteria"/>
</dbReference>
<dbReference type="OrthoDB" id="9800461at2"/>
<dbReference type="InterPro" id="IPR021412">
    <property type="entry name" value="DUF3052"/>
</dbReference>
<sequence length="143" mass="15596">MPQPTQKHTDYSGTTLPRKLGILSASIEPRTVALLAAPEDFTQTLGELPAHVHLSTRLSAKTSLALCFVRSLADLEATVDLLGTQLAEGASAWIIHPKAVHKPGFNQNHVRDTALARGLVDYKVCSVNDDWSGLKFAWRTKKP</sequence>
<evidence type="ECO:0000313" key="1">
    <source>
        <dbReference type="EMBL" id="AEU34818.1"/>
    </source>
</evidence>
<reference evidence="1 2" key="1">
    <citation type="submission" date="2011-11" db="EMBL/GenBank/DDBJ databases">
        <title>Complete sequence of Granulicella mallensis MP5ACTX8.</title>
        <authorList>
            <consortium name="US DOE Joint Genome Institute"/>
            <person name="Lucas S."/>
            <person name="Copeland A."/>
            <person name="Lapidus A."/>
            <person name="Cheng J.-F."/>
            <person name="Goodwin L."/>
            <person name="Pitluck S."/>
            <person name="Peters L."/>
            <person name="Lu M."/>
            <person name="Detter J.C."/>
            <person name="Han C."/>
            <person name="Tapia R."/>
            <person name="Land M."/>
            <person name="Hauser L."/>
            <person name="Kyrpides N."/>
            <person name="Ivanova N."/>
            <person name="Mikhailova N."/>
            <person name="Pagani I."/>
            <person name="Rawat S."/>
            <person name="Mannisto M."/>
            <person name="Haggblom M."/>
            <person name="Woyke T."/>
        </authorList>
    </citation>
    <scope>NUCLEOTIDE SEQUENCE [LARGE SCALE GENOMIC DNA]</scope>
    <source>
        <strain evidence="2">ATCC BAA-1857 / DSM 23137 / MP5ACTX8</strain>
    </source>
</reference>
<dbReference type="HOGENOM" id="CLU_129221_0_0_0"/>
<accession>G8NNN3</accession>
<evidence type="ECO:0008006" key="3">
    <source>
        <dbReference type="Google" id="ProtNLM"/>
    </source>
</evidence>
<keyword evidence="2" id="KW-1185">Reference proteome</keyword>
<dbReference type="AlphaFoldDB" id="G8NNN3"/>
<organism evidence="1 2">
    <name type="scientific">Granulicella mallensis (strain ATCC BAA-1857 / DSM 23137 / MP5ACTX8)</name>
    <dbReference type="NCBI Taxonomy" id="682795"/>
    <lineage>
        <taxon>Bacteria</taxon>
        <taxon>Pseudomonadati</taxon>
        <taxon>Acidobacteriota</taxon>
        <taxon>Terriglobia</taxon>
        <taxon>Terriglobales</taxon>
        <taxon>Acidobacteriaceae</taxon>
        <taxon>Granulicella</taxon>
    </lineage>
</organism>
<dbReference type="Pfam" id="PF11253">
    <property type="entry name" value="DUF3052"/>
    <property type="match status" value="1"/>
</dbReference>
<proteinExistence type="predicted"/>
<dbReference type="Proteomes" id="UP000007113">
    <property type="component" value="Chromosome"/>
</dbReference>
<dbReference type="STRING" id="682795.AciX8_0465"/>